<accession>A0A6I6G4C9</accession>
<name>A0A6I6G4C9_9BACT</name>
<dbReference type="Proteomes" id="UP000426027">
    <property type="component" value="Chromosome"/>
</dbReference>
<proteinExistence type="inferred from homology"/>
<dbReference type="InterPro" id="IPR015500">
    <property type="entry name" value="Peptidase_S8_subtilisin-rel"/>
</dbReference>
<evidence type="ECO:0000313" key="9">
    <source>
        <dbReference type="EMBL" id="QGW27466.1"/>
    </source>
</evidence>
<evidence type="ECO:0000256" key="3">
    <source>
        <dbReference type="ARBA" id="ARBA00022801"/>
    </source>
</evidence>
<dbReference type="InterPro" id="IPR022398">
    <property type="entry name" value="Peptidase_S8_His-AS"/>
</dbReference>
<evidence type="ECO:0000256" key="6">
    <source>
        <dbReference type="RuleBase" id="RU003355"/>
    </source>
</evidence>
<evidence type="ECO:0000256" key="7">
    <source>
        <dbReference type="SAM" id="SignalP"/>
    </source>
</evidence>
<keyword evidence="10" id="KW-1185">Reference proteome</keyword>
<reference evidence="9 10" key="1">
    <citation type="submission" date="2019-11" db="EMBL/GenBank/DDBJ databases">
        <authorList>
            <person name="Im W.T."/>
        </authorList>
    </citation>
    <scope>NUCLEOTIDE SEQUENCE [LARGE SCALE GENOMIC DNA]</scope>
    <source>
        <strain evidence="9 10">SB-02</strain>
    </source>
</reference>
<feature type="chain" id="PRO_5026307391" evidence="7">
    <location>
        <begin position="23"/>
        <end position="556"/>
    </location>
</feature>
<evidence type="ECO:0000256" key="1">
    <source>
        <dbReference type="ARBA" id="ARBA00011073"/>
    </source>
</evidence>
<evidence type="ECO:0000256" key="4">
    <source>
        <dbReference type="ARBA" id="ARBA00022825"/>
    </source>
</evidence>
<feature type="active site" description="Charge relay system" evidence="5">
    <location>
        <position position="293"/>
    </location>
</feature>
<keyword evidence="2 5" id="KW-0645">Protease</keyword>
<dbReference type="InterPro" id="IPR023827">
    <property type="entry name" value="Peptidase_S8_Asp-AS"/>
</dbReference>
<dbReference type="PANTHER" id="PTHR43399:SF4">
    <property type="entry name" value="CELL WALL-ASSOCIATED PROTEASE"/>
    <property type="match status" value="1"/>
</dbReference>
<dbReference type="InterPro" id="IPR023828">
    <property type="entry name" value="Peptidase_S8_Ser-AS"/>
</dbReference>
<dbReference type="PROSITE" id="PS00137">
    <property type="entry name" value="SUBTILASE_HIS"/>
    <property type="match status" value="1"/>
</dbReference>
<dbReference type="PANTHER" id="PTHR43399">
    <property type="entry name" value="SUBTILISIN-RELATED"/>
    <property type="match status" value="1"/>
</dbReference>
<feature type="signal peptide" evidence="7">
    <location>
        <begin position="1"/>
        <end position="22"/>
    </location>
</feature>
<dbReference type="KEGG" id="fls:GLV81_04570"/>
<keyword evidence="4 5" id="KW-0720">Serine protease</keyword>
<protein>
    <submittedName>
        <fullName evidence="9">S8 family serine peptidase</fullName>
    </submittedName>
</protein>
<feature type="domain" description="Peptidase S8/S53" evidence="8">
    <location>
        <begin position="60"/>
        <end position="102"/>
    </location>
</feature>
<dbReference type="GO" id="GO:0004252">
    <property type="term" value="F:serine-type endopeptidase activity"/>
    <property type="evidence" value="ECO:0007669"/>
    <property type="project" value="UniProtKB-UniRule"/>
</dbReference>
<keyword evidence="7" id="KW-0732">Signal</keyword>
<dbReference type="PROSITE" id="PS51892">
    <property type="entry name" value="SUBTILASE"/>
    <property type="match status" value="1"/>
</dbReference>
<dbReference type="Pfam" id="PF00082">
    <property type="entry name" value="Peptidase_S8"/>
    <property type="match status" value="2"/>
</dbReference>
<dbReference type="GO" id="GO:0006508">
    <property type="term" value="P:proteolysis"/>
    <property type="evidence" value="ECO:0007669"/>
    <property type="project" value="UniProtKB-KW"/>
</dbReference>
<comment type="similarity">
    <text evidence="1 5 6">Belongs to the peptidase S8 family.</text>
</comment>
<sequence length="556" mass="61304">MLQRWIVCFLVAVLSTAQVAMAQQPIQKGWHLLDEEQDGYYGISLQKAYDFLKGRKSQPIVVAVIDSGIDTTHEDLKPVLWRNTKDNNANGIDDDNNGYPDDALGWNFLGNRNGENVEKESAEAARLFHALAPQFDNRQIDSNLLSPEARADFRLWLQVQKAVTVTEEDRFILKILNATSRTMLQYDSIIAAQWNKHEFTPIELESFVPQSAEARKAKLNLLRIYTLLQVEPDQTNVEFMEGMREFIQQKEDIIYLREQPATNYRLQITGDDENSWQSRNYGNADVMAGSAMHGTHVAGIIAAVRNNGLGIDGIADNVRILPLRVVPNGDEHDKDVALAIRYAVDQGASIINMSFGKGLSPQKHWVDDAIAYAASKNVLLVHAAGNDAAFLDTVPQYPTPFLNNGTIAPNFITVGASSDMSIKGGLIADFTNYGRQTVDVMAPGVKIYATVPTGNKYAFLQGTSMAAPVVSGIAAILRSYFPQLTAVEVKQVIEQSVDTRHSDKVFPKPGGEKKETLTLREACKTGGVVNAYNAVQLAAQLTDSKHNPKSVTPSNQ</sequence>
<evidence type="ECO:0000256" key="5">
    <source>
        <dbReference type="PROSITE-ProRule" id="PRU01240"/>
    </source>
</evidence>
<dbReference type="InterPro" id="IPR000209">
    <property type="entry name" value="Peptidase_S8/S53_dom"/>
</dbReference>
<dbReference type="Gene3D" id="3.40.50.200">
    <property type="entry name" value="Peptidase S8/S53 domain"/>
    <property type="match status" value="2"/>
</dbReference>
<evidence type="ECO:0000313" key="10">
    <source>
        <dbReference type="Proteomes" id="UP000426027"/>
    </source>
</evidence>
<keyword evidence="3 5" id="KW-0378">Hydrolase</keyword>
<gene>
    <name evidence="9" type="ORF">GLV81_04570</name>
</gene>
<feature type="active site" description="Charge relay system" evidence="5">
    <location>
        <position position="464"/>
    </location>
</feature>
<dbReference type="InterPro" id="IPR051048">
    <property type="entry name" value="Peptidase_S8/S53_subtilisin"/>
</dbReference>
<feature type="domain" description="Peptidase S8/S53" evidence="8">
    <location>
        <begin position="276"/>
        <end position="500"/>
    </location>
</feature>
<dbReference type="PROSITE" id="PS00136">
    <property type="entry name" value="SUBTILASE_ASP"/>
    <property type="match status" value="1"/>
</dbReference>
<organism evidence="9 10">
    <name type="scientific">Phnomibacter ginsenosidimutans</name>
    <dbReference type="NCBI Taxonomy" id="2676868"/>
    <lineage>
        <taxon>Bacteria</taxon>
        <taxon>Pseudomonadati</taxon>
        <taxon>Bacteroidota</taxon>
        <taxon>Chitinophagia</taxon>
        <taxon>Chitinophagales</taxon>
        <taxon>Chitinophagaceae</taxon>
        <taxon>Phnomibacter</taxon>
    </lineage>
</organism>
<evidence type="ECO:0000259" key="8">
    <source>
        <dbReference type="Pfam" id="PF00082"/>
    </source>
</evidence>
<dbReference type="EMBL" id="CP046566">
    <property type="protein sequence ID" value="QGW27466.1"/>
    <property type="molecule type" value="Genomic_DNA"/>
</dbReference>
<evidence type="ECO:0000256" key="2">
    <source>
        <dbReference type="ARBA" id="ARBA00022670"/>
    </source>
</evidence>
<dbReference type="AlphaFoldDB" id="A0A6I6G4C9"/>
<dbReference type="InterPro" id="IPR036852">
    <property type="entry name" value="Peptidase_S8/S53_dom_sf"/>
</dbReference>
<dbReference type="PROSITE" id="PS00138">
    <property type="entry name" value="SUBTILASE_SER"/>
    <property type="match status" value="1"/>
</dbReference>
<dbReference type="SUPFAM" id="SSF52743">
    <property type="entry name" value="Subtilisin-like"/>
    <property type="match status" value="1"/>
</dbReference>
<feature type="active site" description="Charge relay system" evidence="5">
    <location>
        <position position="66"/>
    </location>
</feature>
<dbReference type="PRINTS" id="PR00723">
    <property type="entry name" value="SUBTILISIN"/>
</dbReference>